<dbReference type="EMBL" id="MLJW01000971">
    <property type="protein sequence ID" value="OIQ81092.1"/>
    <property type="molecule type" value="Genomic_DNA"/>
</dbReference>
<accession>A0A1J5QMA2</accession>
<reference evidence="3" key="1">
    <citation type="submission" date="2016-10" db="EMBL/GenBank/DDBJ databases">
        <title>Sequence of Gallionella enrichment culture.</title>
        <authorList>
            <person name="Poehlein A."/>
            <person name="Muehling M."/>
            <person name="Daniel R."/>
        </authorList>
    </citation>
    <scope>NUCLEOTIDE SEQUENCE</scope>
</reference>
<dbReference type="InterPro" id="IPR032466">
    <property type="entry name" value="Metal_Hydrolase"/>
</dbReference>
<proteinExistence type="predicted"/>
<dbReference type="PANTHER" id="PTHR43794:SF11">
    <property type="entry name" value="AMIDOHYDROLASE-RELATED DOMAIN-CONTAINING PROTEIN"/>
    <property type="match status" value="1"/>
</dbReference>
<dbReference type="Pfam" id="PF01979">
    <property type="entry name" value="Amidohydro_1"/>
    <property type="match status" value="1"/>
</dbReference>
<dbReference type="Gene3D" id="2.30.40.10">
    <property type="entry name" value="Urease, subunit C, domain 1"/>
    <property type="match status" value="1"/>
</dbReference>
<dbReference type="SUPFAM" id="SSF51556">
    <property type="entry name" value="Metallo-dependent hydrolases"/>
    <property type="match status" value="1"/>
</dbReference>
<dbReference type="Gene3D" id="3.20.20.140">
    <property type="entry name" value="Metal-dependent hydrolases"/>
    <property type="match status" value="1"/>
</dbReference>
<evidence type="ECO:0000256" key="1">
    <source>
        <dbReference type="ARBA" id="ARBA00022801"/>
    </source>
</evidence>
<dbReference type="EC" id="3.5.4.28" evidence="3"/>
<evidence type="ECO:0000259" key="2">
    <source>
        <dbReference type="Pfam" id="PF01979"/>
    </source>
</evidence>
<dbReference type="InterPro" id="IPR006680">
    <property type="entry name" value="Amidohydro-rel"/>
</dbReference>
<evidence type="ECO:0000313" key="3">
    <source>
        <dbReference type="EMBL" id="OIQ81092.1"/>
    </source>
</evidence>
<comment type="caution">
    <text evidence="3">The sequence shown here is derived from an EMBL/GenBank/DDBJ whole genome shotgun (WGS) entry which is preliminary data.</text>
</comment>
<dbReference type="GO" id="GO:0050270">
    <property type="term" value="F:S-adenosylhomocysteine deaminase activity"/>
    <property type="evidence" value="ECO:0007669"/>
    <property type="project" value="UniProtKB-EC"/>
</dbReference>
<feature type="domain" description="Amidohydrolase-related" evidence="2">
    <location>
        <begin position="17"/>
        <end position="336"/>
    </location>
</feature>
<keyword evidence="1 3" id="KW-0378">Hydrolase</keyword>
<sequence length="366" mass="38898">MSLLRGWAEGVDLQGFLERVWVAEGAIMDAKTCALGTELAAGESLLAGTTTVLDMYFHPDATHEAAVGVGLRHVSGPIFFNATGIDGLEWHQRIEFARSWPSKLREIGGPEVPLYFMPHSTYTDSPEHLAEVGSLAKEMGARIHIHVSETEAENQDVANRQGQTPTSLLKQVGVLDVPTVFGHGVHLSDDDVLIASGAGAAVAHCPGSNLKLGSGIADMKRYQRAGMSVGLGTDGCSSSNDLDMWRVLRTAAHLVALTNGPANVDLVSLIRAATIDGARAIGLAHRIGSIEVGKDADLIAIDLSALHLTPVHNVPALLVYAVGRGDISDVFVAGAQVVRSRQLTRIDVADLKVRVARRVEALNRLV</sequence>
<dbReference type="InterPro" id="IPR011059">
    <property type="entry name" value="Metal-dep_hydrolase_composite"/>
</dbReference>
<dbReference type="EC" id="3.5.4.31" evidence="3"/>
<dbReference type="SUPFAM" id="SSF51338">
    <property type="entry name" value="Composite domain of metallo-dependent hydrolases"/>
    <property type="match status" value="1"/>
</dbReference>
<dbReference type="GO" id="GO:0090614">
    <property type="term" value="F:5'-methylthioadenosine deaminase activity"/>
    <property type="evidence" value="ECO:0007669"/>
    <property type="project" value="UniProtKB-EC"/>
</dbReference>
<name>A0A1J5QMA2_9ZZZZ</name>
<dbReference type="PANTHER" id="PTHR43794">
    <property type="entry name" value="AMINOHYDROLASE SSNA-RELATED"/>
    <property type="match status" value="1"/>
</dbReference>
<dbReference type="AlphaFoldDB" id="A0A1J5QMA2"/>
<organism evidence="3">
    <name type="scientific">mine drainage metagenome</name>
    <dbReference type="NCBI Taxonomy" id="410659"/>
    <lineage>
        <taxon>unclassified sequences</taxon>
        <taxon>metagenomes</taxon>
        <taxon>ecological metagenomes</taxon>
    </lineage>
</organism>
<dbReference type="InterPro" id="IPR050287">
    <property type="entry name" value="MTA/SAH_deaminase"/>
</dbReference>
<gene>
    <name evidence="3" type="primary">mtaD_4</name>
    <name evidence="3" type="ORF">GALL_371450</name>
</gene>
<protein>
    <submittedName>
        <fullName evidence="3">5-methylthioadenosine/S-adenosylhomocysteine deaminase</fullName>
        <ecNumber evidence="3">3.5.4.28</ecNumber>
        <ecNumber evidence="3">3.5.4.31</ecNumber>
    </submittedName>
</protein>